<keyword evidence="4 10" id="KW-0808">Transferase</keyword>
<dbReference type="EC" id="2.1.2.10" evidence="2"/>
<evidence type="ECO:0000256" key="2">
    <source>
        <dbReference type="ARBA" id="ARBA00012616"/>
    </source>
</evidence>
<dbReference type="SUPFAM" id="SSF101790">
    <property type="entry name" value="Aminomethyltransferase beta-barrel domain"/>
    <property type="match status" value="1"/>
</dbReference>
<organism evidence="10 11">
    <name type="scientific">Aquamicrobium aerolatum DSM 21857</name>
    <dbReference type="NCBI Taxonomy" id="1121003"/>
    <lineage>
        <taxon>Bacteria</taxon>
        <taxon>Pseudomonadati</taxon>
        <taxon>Pseudomonadota</taxon>
        <taxon>Alphaproteobacteria</taxon>
        <taxon>Hyphomicrobiales</taxon>
        <taxon>Phyllobacteriaceae</taxon>
        <taxon>Aerobium</taxon>
    </lineage>
</organism>
<feature type="domain" description="GCVT N-terminal" evidence="8">
    <location>
        <begin position="15"/>
        <end position="259"/>
    </location>
</feature>
<dbReference type="EMBL" id="FORF01000006">
    <property type="protein sequence ID" value="SFI79203.1"/>
    <property type="molecule type" value="Genomic_DNA"/>
</dbReference>
<sequence>MADTGSGDLLKLPLNELHEAAKARFGGFAGWNMPITYPLGVLKEHLHTREKAGLFDISHMKLIEVSGGEAAKALARACPFDPEALALGQSKYTFLLNEKAGISDDVIVTRVAETRFIVVANAGNAAADVAHLSAVAAEFNCVVDPLDRVLFALQGPAAEAALTEAGLDLSHLTFMQGVEPKTGWFATRSGYTGEDGFEIAMPIPEAREFADKLLANENVAWVGLAARDSLRLEAGLCLHGNDITPDTNPVEAGLMWAIAKPLRETGTFIGADALRAAISQGAARKRVGLKPEGRAPVRDGTPLIDADGKTVGEVTSGGFGPSVGHPVAMGYVDTEPAQPATEVFAEVRGNRVRLAVHPLPFTPHRYRKG</sequence>
<name>A0A1I3L397_9HYPH</name>
<evidence type="ECO:0000256" key="1">
    <source>
        <dbReference type="ARBA" id="ARBA00008609"/>
    </source>
</evidence>
<dbReference type="AlphaFoldDB" id="A0A1I3L397"/>
<dbReference type="InterPro" id="IPR013977">
    <property type="entry name" value="GcvT_C"/>
</dbReference>
<dbReference type="Gene3D" id="4.10.1250.10">
    <property type="entry name" value="Aminomethyltransferase fragment"/>
    <property type="match status" value="1"/>
</dbReference>
<dbReference type="GO" id="GO:0032259">
    <property type="term" value="P:methylation"/>
    <property type="evidence" value="ECO:0007669"/>
    <property type="project" value="UniProtKB-KW"/>
</dbReference>
<dbReference type="GO" id="GO:0006546">
    <property type="term" value="P:glycine catabolic process"/>
    <property type="evidence" value="ECO:0007669"/>
    <property type="project" value="InterPro"/>
</dbReference>
<dbReference type="GO" id="GO:0005960">
    <property type="term" value="C:glycine cleavage complex"/>
    <property type="evidence" value="ECO:0007669"/>
    <property type="project" value="InterPro"/>
</dbReference>
<keyword evidence="10" id="KW-0489">Methyltransferase</keyword>
<dbReference type="SUPFAM" id="SSF103025">
    <property type="entry name" value="Folate-binding domain"/>
    <property type="match status" value="1"/>
</dbReference>
<evidence type="ECO:0000256" key="3">
    <source>
        <dbReference type="ARBA" id="ARBA00022576"/>
    </source>
</evidence>
<dbReference type="Pfam" id="PF01571">
    <property type="entry name" value="GCV_T"/>
    <property type="match status" value="1"/>
</dbReference>
<dbReference type="Proteomes" id="UP000242763">
    <property type="component" value="Unassembled WGS sequence"/>
</dbReference>
<dbReference type="Pfam" id="PF08669">
    <property type="entry name" value="GCV_T_C"/>
    <property type="match status" value="1"/>
</dbReference>
<evidence type="ECO:0000313" key="11">
    <source>
        <dbReference type="Proteomes" id="UP000242763"/>
    </source>
</evidence>
<evidence type="ECO:0000313" key="10">
    <source>
        <dbReference type="EMBL" id="SFI79203.1"/>
    </source>
</evidence>
<evidence type="ECO:0000256" key="6">
    <source>
        <dbReference type="ARBA" id="ARBA00047665"/>
    </source>
</evidence>
<dbReference type="NCBIfam" id="NF001567">
    <property type="entry name" value="PRK00389.1"/>
    <property type="match status" value="1"/>
</dbReference>
<dbReference type="InterPro" id="IPR028896">
    <property type="entry name" value="GcvT/YgfZ/DmdA"/>
</dbReference>
<evidence type="ECO:0000256" key="5">
    <source>
        <dbReference type="ARBA" id="ARBA00031395"/>
    </source>
</evidence>
<dbReference type="GO" id="GO:0008168">
    <property type="term" value="F:methyltransferase activity"/>
    <property type="evidence" value="ECO:0007669"/>
    <property type="project" value="UniProtKB-KW"/>
</dbReference>
<dbReference type="GO" id="GO:0004047">
    <property type="term" value="F:aminomethyltransferase activity"/>
    <property type="evidence" value="ECO:0007669"/>
    <property type="project" value="UniProtKB-EC"/>
</dbReference>
<comment type="similarity">
    <text evidence="1">Belongs to the GcvT family.</text>
</comment>
<dbReference type="InterPro" id="IPR006223">
    <property type="entry name" value="GcvT"/>
</dbReference>
<reference evidence="11" key="1">
    <citation type="submission" date="2016-10" db="EMBL/GenBank/DDBJ databases">
        <authorList>
            <person name="Varghese N."/>
            <person name="Submissions S."/>
        </authorList>
    </citation>
    <scope>NUCLEOTIDE SEQUENCE [LARGE SCALE GENOMIC DNA]</scope>
    <source>
        <strain evidence="11">DSM 21857</strain>
    </source>
</reference>
<dbReference type="PANTHER" id="PTHR43757:SF2">
    <property type="entry name" value="AMINOMETHYLTRANSFERASE, MITOCHONDRIAL"/>
    <property type="match status" value="1"/>
</dbReference>
<dbReference type="PIRSF" id="PIRSF006487">
    <property type="entry name" value="GcvT"/>
    <property type="match status" value="1"/>
</dbReference>
<evidence type="ECO:0000259" key="9">
    <source>
        <dbReference type="Pfam" id="PF08669"/>
    </source>
</evidence>
<dbReference type="STRING" id="1121003.SAMN03080618_01361"/>
<dbReference type="InterPro" id="IPR006222">
    <property type="entry name" value="GCVT_N"/>
</dbReference>
<evidence type="ECO:0000259" key="8">
    <source>
        <dbReference type="Pfam" id="PF01571"/>
    </source>
</evidence>
<dbReference type="InterPro" id="IPR027266">
    <property type="entry name" value="TrmE/GcvT-like"/>
</dbReference>
<keyword evidence="3" id="KW-0032">Aminotransferase</keyword>
<dbReference type="NCBIfam" id="TIGR00528">
    <property type="entry name" value="gcvT"/>
    <property type="match status" value="1"/>
</dbReference>
<dbReference type="InterPro" id="IPR029043">
    <property type="entry name" value="GcvT/YgfZ_C"/>
</dbReference>
<feature type="binding site" evidence="7">
    <location>
        <position position="198"/>
    </location>
    <ligand>
        <name>substrate</name>
    </ligand>
</feature>
<feature type="domain" description="Aminomethyltransferase C-terminal" evidence="9">
    <location>
        <begin position="284"/>
        <end position="361"/>
    </location>
</feature>
<dbReference type="NCBIfam" id="NF010093">
    <property type="entry name" value="PRK13579.1"/>
    <property type="match status" value="1"/>
</dbReference>
<dbReference type="RefSeq" id="WP_091520168.1">
    <property type="nucleotide sequence ID" value="NZ_FORF01000006.1"/>
</dbReference>
<comment type="catalytic activity">
    <reaction evidence="6">
        <text>N(6)-[(R)-S(8)-aminomethyldihydrolipoyl]-L-lysyl-[protein] + (6S)-5,6,7,8-tetrahydrofolate = N(6)-[(R)-dihydrolipoyl]-L-lysyl-[protein] + (6R)-5,10-methylene-5,6,7,8-tetrahydrofolate + NH4(+)</text>
        <dbReference type="Rhea" id="RHEA:16945"/>
        <dbReference type="Rhea" id="RHEA-COMP:10475"/>
        <dbReference type="Rhea" id="RHEA-COMP:10492"/>
        <dbReference type="ChEBI" id="CHEBI:15636"/>
        <dbReference type="ChEBI" id="CHEBI:28938"/>
        <dbReference type="ChEBI" id="CHEBI:57453"/>
        <dbReference type="ChEBI" id="CHEBI:83100"/>
        <dbReference type="ChEBI" id="CHEBI:83143"/>
        <dbReference type="EC" id="2.1.2.10"/>
    </reaction>
</comment>
<evidence type="ECO:0000256" key="4">
    <source>
        <dbReference type="ARBA" id="ARBA00022679"/>
    </source>
</evidence>
<dbReference type="OrthoDB" id="9774591at2"/>
<dbReference type="Gene3D" id="3.30.70.1400">
    <property type="entry name" value="Aminomethyltransferase beta-barrel domains"/>
    <property type="match status" value="1"/>
</dbReference>
<keyword evidence="11" id="KW-1185">Reference proteome</keyword>
<dbReference type="PANTHER" id="PTHR43757">
    <property type="entry name" value="AMINOMETHYLTRANSFERASE"/>
    <property type="match status" value="1"/>
</dbReference>
<dbReference type="GO" id="GO:0008483">
    <property type="term" value="F:transaminase activity"/>
    <property type="evidence" value="ECO:0007669"/>
    <property type="project" value="UniProtKB-KW"/>
</dbReference>
<protein>
    <recommendedName>
        <fullName evidence="2">aminomethyltransferase</fullName>
        <ecNumber evidence="2">2.1.2.10</ecNumber>
    </recommendedName>
    <alternativeName>
        <fullName evidence="5">Glycine cleavage system T protein</fullName>
    </alternativeName>
</protein>
<proteinExistence type="inferred from homology"/>
<dbReference type="Gene3D" id="3.30.1360.120">
    <property type="entry name" value="Probable tRNA modification gtpase trme, domain 1"/>
    <property type="match status" value="1"/>
</dbReference>
<evidence type="ECO:0000256" key="7">
    <source>
        <dbReference type="PIRSR" id="PIRSR006487-1"/>
    </source>
</evidence>
<dbReference type="Gene3D" id="2.40.30.110">
    <property type="entry name" value="Aminomethyltransferase beta-barrel domains"/>
    <property type="match status" value="1"/>
</dbReference>
<gene>
    <name evidence="10" type="ORF">SAMN03080618_01361</name>
</gene>
<accession>A0A1I3L397</accession>